<keyword evidence="2" id="KW-1185">Reference proteome</keyword>
<reference evidence="1 2" key="1">
    <citation type="journal article" date="2011" name="Science">
        <title>The Selaginella genome identifies genetic changes associated with the evolution of vascular plants.</title>
        <authorList>
            <person name="Banks J.A."/>
            <person name="Nishiyama T."/>
            <person name="Hasebe M."/>
            <person name="Bowman J.L."/>
            <person name="Gribskov M."/>
            <person name="dePamphilis C."/>
            <person name="Albert V.A."/>
            <person name="Aono N."/>
            <person name="Aoyama T."/>
            <person name="Ambrose B.A."/>
            <person name="Ashton N.W."/>
            <person name="Axtell M.J."/>
            <person name="Barker E."/>
            <person name="Barker M.S."/>
            <person name="Bennetzen J.L."/>
            <person name="Bonawitz N.D."/>
            <person name="Chapple C."/>
            <person name="Cheng C."/>
            <person name="Correa L.G."/>
            <person name="Dacre M."/>
            <person name="DeBarry J."/>
            <person name="Dreyer I."/>
            <person name="Elias M."/>
            <person name="Engstrom E.M."/>
            <person name="Estelle M."/>
            <person name="Feng L."/>
            <person name="Finet C."/>
            <person name="Floyd S.K."/>
            <person name="Frommer W.B."/>
            <person name="Fujita T."/>
            <person name="Gramzow L."/>
            <person name="Gutensohn M."/>
            <person name="Harholt J."/>
            <person name="Hattori M."/>
            <person name="Heyl A."/>
            <person name="Hirai T."/>
            <person name="Hiwatashi Y."/>
            <person name="Ishikawa M."/>
            <person name="Iwata M."/>
            <person name="Karol K.G."/>
            <person name="Koehler B."/>
            <person name="Kolukisaoglu U."/>
            <person name="Kubo M."/>
            <person name="Kurata T."/>
            <person name="Lalonde S."/>
            <person name="Li K."/>
            <person name="Li Y."/>
            <person name="Litt A."/>
            <person name="Lyons E."/>
            <person name="Manning G."/>
            <person name="Maruyama T."/>
            <person name="Michael T.P."/>
            <person name="Mikami K."/>
            <person name="Miyazaki S."/>
            <person name="Morinaga S."/>
            <person name="Murata T."/>
            <person name="Mueller-Roeber B."/>
            <person name="Nelson D.R."/>
            <person name="Obara M."/>
            <person name="Oguri Y."/>
            <person name="Olmstead R.G."/>
            <person name="Onodera N."/>
            <person name="Petersen B.L."/>
            <person name="Pils B."/>
            <person name="Prigge M."/>
            <person name="Rensing S.A."/>
            <person name="Riano-Pachon D.M."/>
            <person name="Roberts A.W."/>
            <person name="Sato Y."/>
            <person name="Scheller H.V."/>
            <person name="Schulz B."/>
            <person name="Schulz C."/>
            <person name="Shakirov E.V."/>
            <person name="Shibagaki N."/>
            <person name="Shinohara N."/>
            <person name="Shippen D.E."/>
            <person name="Soerensen I."/>
            <person name="Sotooka R."/>
            <person name="Sugimoto N."/>
            <person name="Sugita M."/>
            <person name="Sumikawa N."/>
            <person name="Tanurdzic M."/>
            <person name="Theissen G."/>
            <person name="Ulvskov P."/>
            <person name="Wakazuki S."/>
            <person name="Weng J.K."/>
            <person name="Willats W.W."/>
            <person name="Wipf D."/>
            <person name="Wolf P.G."/>
            <person name="Yang L."/>
            <person name="Zimmer A.D."/>
            <person name="Zhu Q."/>
            <person name="Mitros T."/>
            <person name="Hellsten U."/>
            <person name="Loque D."/>
            <person name="Otillar R."/>
            <person name="Salamov A."/>
            <person name="Schmutz J."/>
            <person name="Shapiro H."/>
            <person name="Lindquist E."/>
            <person name="Lucas S."/>
            <person name="Rokhsar D."/>
            <person name="Grigoriev I.V."/>
        </authorList>
    </citation>
    <scope>NUCLEOTIDE SEQUENCE [LARGE SCALE GENOMIC DNA]</scope>
</reference>
<dbReference type="PANTHER" id="PTHR33129">
    <property type="entry name" value="PROTEIN KINASE DOMAIN-CONTAINING PROTEIN-RELATED"/>
    <property type="match status" value="1"/>
</dbReference>
<dbReference type="AlphaFoldDB" id="D8RJW1"/>
<gene>
    <name evidence="1" type="ORF">SELMODRAFT_412051</name>
</gene>
<dbReference type="Gramene" id="EFJ27127">
    <property type="protein sequence ID" value="EFJ27127"/>
    <property type="gene ID" value="SELMODRAFT_412051"/>
</dbReference>
<name>D8RJW1_SELML</name>
<dbReference type="HOGENOM" id="CLU_035560_0_0_1"/>
<dbReference type="KEGG" id="smo:SELMODRAFT_412051"/>
<dbReference type="PANTHER" id="PTHR33129:SF1">
    <property type="entry name" value="ATP-BINDING PROTEIN"/>
    <property type="match status" value="1"/>
</dbReference>
<accession>D8RJW1</accession>
<evidence type="ECO:0000313" key="1">
    <source>
        <dbReference type="EMBL" id="EFJ27127.1"/>
    </source>
</evidence>
<proteinExistence type="predicted"/>
<dbReference type="EMBL" id="GL377582">
    <property type="protein sequence ID" value="EFJ27127.1"/>
    <property type="molecule type" value="Genomic_DNA"/>
</dbReference>
<sequence length="461" mass="52702">MASSHVLFEVFGSYHDSRFVECRPGNAMKELEGRLEQEDLNGGSEQEDVRGAAIPFWKLFTGHPGTGKTMIGLQLLFTFMKKGRTVVYHNKIISSGYAVFKEKKLHSVGDRAEVEGYLGDQRTIFINDGYAFKGLGSIAANTLLIASDKSFFKSYDVFYGRLWSEEEEFPDYSVHLDRGSYSAKGYTKIGSKFIMEQLLLQLDVPHWRDALVSYKTRRGPVADFRGEIMELLIHLTFPKFLADCEQILPRTMPARAPGNVQKLVVDEQEDLHVYFYSSFEDLEVKIKDCLDKGAKAAYFWPRLQTDAVVDSVFIDFKRQVTFLLQATVAKTCRTVVWHPVHKLVGFLRQNSIGVAGLYFVTSETSYTHFGYQTWKKVRGVHQDELILPDLPQYKVKFKMLESDMENLEKLQEYRDGIDEILKLMAKFGNDMPECCVRTTDTDVETTPTACVRFEQDALCVE</sequence>
<dbReference type="Proteomes" id="UP000001514">
    <property type="component" value="Unassembled WGS sequence"/>
</dbReference>
<protein>
    <submittedName>
        <fullName evidence="1">Uncharacterized protein</fullName>
    </submittedName>
</protein>
<dbReference type="InParanoid" id="D8RJW1"/>
<evidence type="ECO:0000313" key="2">
    <source>
        <dbReference type="Proteomes" id="UP000001514"/>
    </source>
</evidence>
<dbReference type="InterPro" id="IPR052980">
    <property type="entry name" value="Crinkler_effector"/>
</dbReference>
<organism evidence="2">
    <name type="scientific">Selaginella moellendorffii</name>
    <name type="common">Spikemoss</name>
    <dbReference type="NCBI Taxonomy" id="88036"/>
    <lineage>
        <taxon>Eukaryota</taxon>
        <taxon>Viridiplantae</taxon>
        <taxon>Streptophyta</taxon>
        <taxon>Embryophyta</taxon>
        <taxon>Tracheophyta</taxon>
        <taxon>Lycopodiopsida</taxon>
        <taxon>Selaginellales</taxon>
        <taxon>Selaginellaceae</taxon>
        <taxon>Selaginella</taxon>
    </lineage>
</organism>